<dbReference type="Proteomes" id="UP000507245">
    <property type="component" value="Unassembled WGS sequence"/>
</dbReference>
<sequence>MKGRAEWWNNLERINPRSSRVKGTLLQLRSRSASWRKGARHWWESAHRAYDIANSPMGWDRFKEVFYDKYFFAPLKADKEAEFVQLTHGSMTVLEC</sequence>
<reference evidence="3" key="1">
    <citation type="journal article" date="2020" name="Genome Biol.">
        <title>Gamete binning: chromosome-level and haplotype-resolved genome assembly enabled by high-throughput single-cell sequencing of gamete genomes.</title>
        <authorList>
            <person name="Campoy J.A."/>
            <person name="Sun H."/>
            <person name="Goel M."/>
            <person name="Jiao W.-B."/>
            <person name="Folz-Donahue K."/>
            <person name="Wang N."/>
            <person name="Rubio M."/>
            <person name="Liu C."/>
            <person name="Kukat C."/>
            <person name="Ruiz D."/>
            <person name="Huettel B."/>
            <person name="Schneeberger K."/>
        </authorList>
    </citation>
    <scope>NUCLEOTIDE SEQUENCE [LARGE SCALE GENOMIC DNA]</scope>
    <source>
        <strain evidence="3">cv. Rojo Pasion</strain>
    </source>
</reference>
<evidence type="ECO:0000313" key="3">
    <source>
        <dbReference type="Proteomes" id="UP000507245"/>
    </source>
</evidence>
<accession>A0A6J5W2R9</accession>
<dbReference type="OrthoDB" id="1158383at2759"/>
<dbReference type="InterPro" id="IPR005162">
    <property type="entry name" value="Retrotrans_gag_dom"/>
</dbReference>
<evidence type="ECO:0000313" key="2">
    <source>
        <dbReference type="EMBL" id="CAB4294147.1"/>
    </source>
</evidence>
<evidence type="ECO:0000259" key="1">
    <source>
        <dbReference type="Pfam" id="PF03732"/>
    </source>
</evidence>
<dbReference type="EMBL" id="CAEKKB010000001">
    <property type="protein sequence ID" value="CAB4294147.1"/>
    <property type="molecule type" value="Genomic_DNA"/>
</dbReference>
<gene>
    <name evidence="2" type="ORF">ORAREDHAP_LOCUS4098</name>
</gene>
<proteinExistence type="predicted"/>
<organism evidence="2 3">
    <name type="scientific">Prunus armeniaca</name>
    <name type="common">Apricot</name>
    <name type="synonym">Armeniaca vulgaris</name>
    <dbReference type="NCBI Taxonomy" id="36596"/>
    <lineage>
        <taxon>Eukaryota</taxon>
        <taxon>Viridiplantae</taxon>
        <taxon>Streptophyta</taxon>
        <taxon>Embryophyta</taxon>
        <taxon>Tracheophyta</taxon>
        <taxon>Spermatophyta</taxon>
        <taxon>Magnoliopsida</taxon>
        <taxon>eudicotyledons</taxon>
        <taxon>Gunneridae</taxon>
        <taxon>Pentapetalae</taxon>
        <taxon>rosids</taxon>
        <taxon>fabids</taxon>
        <taxon>Rosales</taxon>
        <taxon>Rosaceae</taxon>
        <taxon>Amygdaloideae</taxon>
        <taxon>Amygdaleae</taxon>
        <taxon>Prunus</taxon>
    </lineage>
</organism>
<protein>
    <recommendedName>
        <fullName evidence="1">Retrotransposon gag domain-containing protein</fullName>
    </recommendedName>
</protein>
<dbReference type="Pfam" id="PF03732">
    <property type="entry name" value="Retrotrans_gag"/>
    <property type="match status" value="1"/>
</dbReference>
<feature type="domain" description="Retrotransposon gag" evidence="1">
    <location>
        <begin position="39"/>
        <end position="93"/>
    </location>
</feature>
<dbReference type="AlphaFoldDB" id="A0A6J5W2R9"/>
<keyword evidence="3" id="KW-1185">Reference proteome</keyword>
<name>A0A6J5W2R9_PRUAR</name>